<dbReference type="Proteomes" id="UP000712281">
    <property type="component" value="Unassembled WGS sequence"/>
</dbReference>
<protein>
    <submittedName>
        <fullName evidence="2">Uncharacterized protein</fullName>
    </submittedName>
</protein>
<organism evidence="2 3">
    <name type="scientific">Brassica cretica</name>
    <name type="common">Mustard</name>
    <dbReference type="NCBI Taxonomy" id="69181"/>
    <lineage>
        <taxon>Eukaryota</taxon>
        <taxon>Viridiplantae</taxon>
        <taxon>Streptophyta</taxon>
        <taxon>Embryophyta</taxon>
        <taxon>Tracheophyta</taxon>
        <taxon>Spermatophyta</taxon>
        <taxon>Magnoliopsida</taxon>
        <taxon>eudicotyledons</taxon>
        <taxon>Gunneridae</taxon>
        <taxon>Pentapetalae</taxon>
        <taxon>rosids</taxon>
        <taxon>malvids</taxon>
        <taxon>Brassicales</taxon>
        <taxon>Brassicaceae</taxon>
        <taxon>Brassiceae</taxon>
        <taxon>Brassica</taxon>
    </lineage>
</organism>
<dbReference type="EMBL" id="QGKW02002005">
    <property type="protein sequence ID" value="KAF2543017.1"/>
    <property type="molecule type" value="Genomic_DNA"/>
</dbReference>
<dbReference type="AlphaFoldDB" id="A0A8S9GEY7"/>
<feature type="compositionally biased region" description="Basic and acidic residues" evidence="1">
    <location>
        <begin position="210"/>
        <end position="225"/>
    </location>
</feature>
<gene>
    <name evidence="2" type="ORF">F2Q68_00030551</name>
</gene>
<comment type="caution">
    <text evidence="2">The sequence shown here is derived from an EMBL/GenBank/DDBJ whole genome shotgun (WGS) entry which is preliminary data.</text>
</comment>
<feature type="region of interest" description="Disordered" evidence="1">
    <location>
        <begin position="131"/>
        <end position="151"/>
    </location>
</feature>
<evidence type="ECO:0000256" key="1">
    <source>
        <dbReference type="SAM" id="MobiDB-lite"/>
    </source>
</evidence>
<evidence type="ECO:0000313" key="2">
    <source>
        <dbReference type="EMBL" id="KAF2543017.1"/>
    </source>
</evidence>
<evidence type="ECO:0000313" key="3">
    <source>
        <dbReference type="Proteomes" id="UP000712281"/>
    </source>
</evidence>
<feature type="region of interest" description="Disordered" evidence="1">
    <location>
        <begin position="210"/>
        <end position="233"/>
    </location>
</feature>
<proteinExistence type="predicted"/>
<name>A0A8S9GEY7_BRACR</name>
<reference evidence="2" key="1">
    <citation type="submission" date="2019-12" db="EMBL/GenBank/DDBJ databases">
        <title>Genome sequencing and annotation of Brassica cretica.</title>
        <authorList>
            <person name="Studholme D.J."/>
            <person name="Sarris P.F."/>
        </authorList>
    </citation>
    <scope>NUCLEOTIDE SEQUENCE</scope>
    <source>
        <strain evidence="2">PFS-001/15</strain>
        <tissue evidence="2">Leaf</tissue>
    </source>
</reference>
<feature type="compositionally biased region" description="Basic and acidic residues" evidence="1">
    <location>
        <begin position="132"/>
        <end position="151"/>
    </location>
</feature>
<accession>A0A8S9GEY7</accession>
<sequence>MVQQCLLTQPELRTTPEPIKHYQNDPKAWLQSTWSLSFFTIGALSREYRPAEPALVPRDHYLSAHRQNPSPLISPSRWIVDPRSGFSVSPKSRLPSTPPSLWSRRNSRTYRISPPYVSSMKLKVDLSSQSIEHLDQHEERGEGGKEKERREMEEVSGAEINWAESRVFLLERSESFCFREVFLSFNPPRIAQLSGVGIEPLIKIYKKSGVKEASMKKEKEKEKKSQRGLGSCN</sequence>